<accession>A0A7I3ZY77</accession>
<sequence>MRAEGSGGRSTLSRVQKIQHCKALLETISTLDQILSELNIKFGQLGSSSPVEIPQGQTHCGRY</sequence>
<dbReference type="Proteomes" id="UP000006727">
    <property type="component" value="Chromosome 10"/>
</dbReference>
<dbReference type="InParanoid" id="A0A7I3ZY77"/>
<dbReference type="AlphaFoldDB" id="A0A7I3ZY77"/>
<dbReference type="Gramene" id="Pp3c10_13100V3.1">
    <property type="protein sequence ID" value="Pp3c10_13100V3.1"/>
    <property type="gene ID" value="Pp3c10_13100"/>
</dbReference>
<protein>
    <submittedName>
        <fullName evidence="1">Uncharacterized protein</fullName>
    </submittedName>
</protein>
<keyword evidence="2" id="KW-1185">Reference proteome</keyword>
<reference evidence="1 2" key="2">
    <citation type="journal article" date="2018" name="Plant J.">
        <title>The Physcomitrella patens chromosome-scale assembly reveals moss genome structure and evolution.</title>
        <authorList>
            <person name="Lang D."/>
            <person name="Ullrich K.K."/>
            <person name="Murat F."/>
            <person name="Fuchs J."/>
            <person name="Jenkins J."/>
            <person name="Haas F.B."/>
            <person name="Piednoel M."/>
            <person name="Gundlach H."/>
            <person name="Van Bel M."/>
            <person name="Meyberg R."/>
            <person name="Vives C."/>
            <person name="Morata J."/>
            <person name="Symeonidi A."/>
            <person name="Hiss M."/>
            <person name="Muchero W."/>
            <person name="Kamisugi Y."/>
            <person name="Saleh O."/>
            <person name="Blanc G."/>
            <person name="Decker E.L."/>
            <person name="van Gessel N."/>
            <person name="Grimwood J."/>
            <person name="Hayes R.D."/>
            <person name="Graham S.W."/>
            <person name="Gunter L.E."/>
            <person name="McDaniel S.F."/>
            <person name="Hoernstein S.N.W."/>
            <person name="Larsson A."/>
            <person name="Li F.W."/>
            <person name="Perroud P.F."/>
            <person name="Phillips J."/>
            <person name="Ranjan P."/>
            <person name="Rokshar D.S."/>
            <person name="Rothfels C.J."/>
            <person name="Schneider L."/>
            <person name="Shu S."/>
            <person name="Stevenson D.W."/>
            <person name="Thummler F."/>
            <person name="Tillich M."/>
            <person name="Villarreal Aguilar J.C."/>
            <person name="Widiez T."/>
            <person name="Wong G.K."/>
            <person name="Wymore A."/>
            <person name="Zhang Y."/>
            <person name="Zimmer A.D."/>
            <person name="Quatrano R.S."/>
            <person name="Mayer K.F.X."/>
            <person name="Goodstein D."/>
            <person name="Casacuberta J.M."/>
            <person name="Vandepoele K."/>
            <person name="Reski R."/>
            <person name="Cuming A.C."/>
            <person name="Tuskan G.A."/>
            <person name="Maumus F."/>
            <person name="Salse J."/>
            <person name="Schmutz J."/>
            <person name="Rensing S.A."/>
        </authorList>
    </citation>
    <scope>NUCLEOTIDE SEQUENCE [LARGE SCALE GENOMIC DNA]</scope>
    <source>
        <strain evidence="1 2">cv. Gransden 2004</strain>
    </source>
</reference>
<organism evidence="1 2">
    <name type="scientific">Physcomitrium patens</name>
    <name type="common">Spreading-leaved earth moss</name>
    <name type="synonym">Physcomitrella patens</name>
    <dbReference type="NCBI Taxonomy" id="3218"/>
    <lineage>
        <taxon>Eukaryota</taxon>
        <taxon>Viridiplantae</taxon>
        <taxon>Streptophyta</taxon>
        <taxon>Embryophyta</taxon>
        <taxon>Bryophyta</taxon>
        <taxon>Bryophytina</taxon>
        <taxon>Bryopsida</taxon>
        <taxon>Funariidae</taxon>
        <taxon>Funariales</taxon>
        <taxon>Funariaceae</taxon>
        <taxon>Physcomitrium</taxon>
    </lineage>
</organism>
<evidence type="ECO:0000313" key="2">
    <source>
        <dbReference type="Proteomes" id="UP000006727"/>
    </source>
</evidence>
<reference evidence="1" key="3">
    <citation type="submission" date="2020-12" db="UniProtKB">
        <authorList>
            <consortium name="EnsemblPlants"/>
        </authorList>
    </citation>
    <scope>IDENTIFICATION</scope>
</reference>
<proteinExistence type="predicted"/>
<evidence type="ECO:0000313" key="1">
    <source>
        <dbReference type="EnsemblPlants" id="Pp3c10_13100V3.1"/>
    </source>
</evidence>
<reference evidence="1 2" key="1">
    <citation type="journal article" date="2008" name="Science">
        <title>The Physcomitrella genome reveals evolutionary insights into the conquest of land by plants.</title>
        <authorList>
            <person name="Rensing S."/>
            <person name="Lang D."/>
            <person name="Zimmer A."/>
            <person name="Terry A."/>
            <person name="Salamov A."/>
            <person name="Shapiro H."/>
            <person name="Nishiyama T."/>
            <person name="Perroud P.-F."/>
            <person name="Lindquist E."/>
            <person name="Kamisugi Y."/>
            <person name="Tanahashi T."/>
            <person name="Sakakibara K."/>
            <person name="Fujita T."/>
            <person name="Oishi K."/>
            <person name="Shin-I T."/>
            <person name="Kuroki Y."/>
            <person name="Toyoda A."/>
            <person name="Suzuki Y."/>
            <person name="Hashimoto A."/>
            <person name="Yamaguchi K."/>
            <person name="Sugano A."/>
            <person name="Kohara Y."/>
            <person name="Fujiyama A."/>
            <person name="Anterola A."/>
            <person name="Aoki S."/>
            <person name="Ashton N."/>
            <person name="Barbazuk W.B."/>
            <person name="Barker E."/>
            <person name="Bennetzen J."/>
            <person name="Bezanilla M."/>
            <person name="Blankenship R."/>
            <person name="Cho S.H."/>
            <person name="Dutcher S."/>
            <person name="Estelle M."/>
            <person name="Fawcett J.A."/>
            <person name="Gundlach H."/>
            <person name="Hanada K."/>
            <person name="Heyl A."/>
            <person name="Hicks K.A."/>
            <person name="Hugh J."/>
            <person name="Lohr M."/>
            <person name="Mayer K."/>
            <person name="Melkozernov A."/>
            <person name="Murata T."/>
            <person name="Nelson D."/>
            <person name="Pils B."/>
            <person name="Prigge M."/>
            <person name="Reiss B."/>
            <person name="Renner T."/>
            <person name="Rombauts S."/>
            <person name="Rushton P."/>
            <person name="Sanderfoot A."/>
            <person name="Schween G."/>
            <person name="Shiu S.-H."/>
            <person name="Stueber K."/>
            <person name="Theodoulou F.L."/>
            <person name="Tu H."/>
            <person name="Van de Peer Y."/>
            <person name="Verrier P.J."/>
            <person name="Waters E."/>
            <person name="Wood A."/>
            <person name="Yang L."/>
            <person name="Cove D."/>
            <person name="Cuming A."/>
            <person name="Hasebe M."/>
            <person name="Lucas S."/>
            <person name="Mishler D.B."/>
            <person name="Reski R."/>
            <person name="Grigoriev I."/>
            <person name="Quatrano R.S."/>
            <person name="Boore J.L."/>
        </authorList>
    </citation>
    <scope>NUCLEOTIDE SEQUENCE [LARGE SCALE GENOMIC DNA]</scope>
    <source>
        <strain evidence="1 2">cv. Gransden 2004</strain>
    </source>
</reference>
<name>A0A7I3ZY77_PHYPA</name>
<dbReference type="EMBL" id="ABEU02000010">
    <property type="status" value="NOT_ANNOTATED_CDS"/>
    <property type="molecule type" value="Genomic_DNA"/>
</dbReference>
<dbReference type="EnsemblPlants" id="Pp3c10_13100V3.1">
    <property type="protein sequence ID" value="Pp3c10_13100V3.1"/>
    <property type="gene ID" value="Pp3c10_13100"/>
</dbReference>